<evidence type="ECO:0000256" key="1">
    <source>
        <dbReference type="SAM" id="SignalP"/>
    </source>
</evidence>
<dbReference type="AlphaFoldDB" id="A0A010YT21"/>
<comment type="caution">
    <text evidence="2">The sequence shown here is derived from an EMBL/GenBank/DDBJ whole genome shotgun (WGS) entry which is preliminary data.</text>
</comment>
<dbReference type="EMBL" id="JFBU01000001">
    <property type="protein sequence ID" value="EXG83315.1"/>
    <property type="molecule type" value="Genomic_DNA"/>
</dbReference>
<evidence type="ECO:0000313" key="3">
    <source>
        <dbReference type="Proteomes" id="UP000053380"/>
    </source>
</evidence>
<dbReference type="Proteomes" id="UP000053380">
    <property type="component" value="Unassembled WGS sequence"/>
</dbReference>
<feature type="chain" id="PRO_5001458888" evidence="1">
    <location>
        <begin position="24"/>
        <end position="167"/>
    </location>
</feature>
<keyword evidence="3" id="KW-1185">Reference proteome</keyword>
<gene>
    <name evidence="2" type="ORF">SacsacDRAFT_0281</name>
</gene>
<protein>
    <submittedName>
        <fullName evidence="2">Uncharacterized protein</fullName>
    </submittedName>
</protein>
<proteinExistence type="predicted"/>
<reference evidence="2 3" key="1">
    <citation type="submission" date="2013-07" db="EMBL/GenBank/DDBJ databases">
        <authorList>
            <consortium name="DOE Joint Genome Institute"/>
            <person name="Anderson I."/>
            <person name="Huntemann M."/>
            <person name="Han J."/>
            <person name="Chen A."/>
            <person name="Kyrpides N."/>
            <person name="Mavromatis K."/>
            <person name="Markowitz V."/>
            <person name="Palaniappan K."/>
            <person name="Ivanova N."/>
            <person name="Schaumberg A."/>
            <person name="Pati A."/>
            <person name="Liolios K."/>
            <person name="Nordberg H.P."/>
            <person name="Cantor M.N."/>
            <person name="Hua S.X."/>
            <person name="Woyke T."/>
        </authorList>
    </citation>
    <scope>NUCLEOTIDE SEQUENCE [LARGE SCALE GENOMIC DNA]</scope>
    <source>
        <strain evidence="2 3">DSM 19268</strain>
    </source>
</reference>
<evidence type="ECO:0000313" key="2">
    <source>
        <dbReference type="EMBL" id="EXG83315.1"/>
    </source>
</evidence>
<keyword evidence="1" id="KW-0732">Signal</keyword>
<accession>A0A010YT21</accession>
<sequence length="167" mass="18839">MRSLGVIAALAALTLSVSGPAVTELTAQFERNVNADMQTPTLRFEGTTLSHEQAERIAEDLKLRIMQQYSARYKLGEFEIEFTDEQPENGRIGIDVNVFFHMLPKGDLSRYPALRPETTSLYYIMIPESIDKQPGTSKTLRYELFDRADITLEETILTPLASVEIPL</sequence>
<name>A0A010YT21_9BACL</name>
<dbReference type="HOGENOM" id="CLU_1593364_0_0_9"/>
<feature type="signal peptide" evidence="1">
    <location>
        <begin position="1"/>
        <end position="23"/>
    </location>
</feature>
<organism evidence="2 3">
    <name type="scientific">Saccharibacillus sacchari DSM 19268</name>
    <dbReference type="NCBI Taxonomy" id="915437"/>
    <lineage>
        <taxon>Bacteria</taxon>
        <taxon>Bacillati</taxon>
        <taxon>Bacillota</taxon>
        <taxon>Bacilli</taxon>
        <taxon>Bacillales</taxon>
        <taxon>Paenibacillaceae</taxon>
        <taxon>Saccharibacillus</taxon>
    </lineage>
</organism>
<dbReference type="RefSeq" id="WP_037282697.1">
    <property type="nucleotide sequence ID" value="NZ_KK073875.1"/>
</dbReference>
<dbReference type="OrthoDB" id="9812429at2"/>